<name>A0A3P7M2N6_DIBLA</name>
<reference evidence="1 2" key="1">
    <citation type="submission" date="2018-11" db="EMBL/GenBank/DDBJ databases">
        <authorList>
            <consortium name="Pathogen Informatics"/>
        </authorList>
    </citation>
    <scope>NUCLEOTIDE SEQUENCE [LARGE SCALE GENOMIC DNA]</scope>
</reference>
<evidence type="ECO:0000313" key="1">
    <source>
        <dbReference type="EMBL" id="VDN16508.1"/>
    </source>
</evidence>
<dbReference type="Proteomes" id="UP000281553">
    <property type="component" value="Unassembled WGS sequence"/>
</dbReference>
<proteinExistence type="predicted"/>
<dbReference type="OrthoDB" id="10009339at2759"/>
<dbReference type="AlphaFoldDB" id="A0A3P7M2N6"/>
<dbReference type="EMBL" id="UYRU01066080">
    <property type="protein sequence ID" value="VDN16508.1"/>
    <property type="molecule type" value="Genomic_DNA"/>
</dbReference>
<organism evidence="1 2">
    <name type="scientific">Dibothriocephalus latus</name>
    <name type="common">Fish tapeworm</name>
    <name type="synonym">Diphyllobothrium latum</name>
    <dbReference type="NCBI Taxonomy" id="60516"/>
    <lineage>
        <taxon>Eukaryota</taxon>
        <taxon>Metazoa</taxon>
        <taxon>Spiralia</taxon>
        <taxon>Lophotrochozoa</taxon>
        <taxon>Platyhelminthes</taxon>
        <taxon>Cestoda</taxon>
        <taxon>Eucestoda</taxon>
        <taxon>Diphyllobothriidea</taxon>
        <taxon>Diphyllobothriidae</taxon>
        <taxon>Dibothriocephalus</taxon>
    </lineage>
</organism>
<evidence type="ECO:0000313" key="2">
    <source>
        <dbReference type="Proteomes" id="UP000281553"/>
    </source>
</evidence>
<gene>
    <name evidence="1" type="ORF">DILT_LOCUS12339</name>
</gene>
<feature type="non-terminal residue" evidence="1">
    <location>
        <position position="70"/>
    </location>
</feature>
<keyword evidence="2" id="KW-1185">Reference proteome</keyword>
<sequence>MQDATQASALESTGLWVSPAPALNTTDATRIRLNVIYRWKRIRDPETSFVVVLRTVEAPSTPPQQQLAEL</sequence>
<protein>
    <submittedName>
        <fullName evidence="1">Uncharacterized protein</fullName>
    </submittedName>
</protein>
<accession>A0A3P7M2N6</accession>